<comment type="caution">
    <text evidence="1">The sequence shown here is derived from an EMBL/GenBank/DDBJ whole genome shotgun (WGS) entry which is preliminary data.</text>
</comment>
<proteinExistence type="predicted"/>
<name>A0A8T2VEI2_CERRI</name>
<sequence length="107" mass="12072">MMALRRTWDVGLRLCQERIAPAVLQRSVFHLSFSSKADVDDFDGEKKDKGKRKKETFVATKDVGKPACEVSQLEDDPDSTLIKALKKQLKDAIELVDNYQTTSLKSV</sequence>
<dbReference type="EMBL" id="CM035407">
    <property type="protein sequence ID" value="KAH7444414.1"/>
    <property type="molecule type" value="Genomic_DNA"/>
</dbReference>
<gene>
    <name evidence="1" type="ORF">KP509_02G077400</name>
</gene>
<evidence type="ECO:0000313" key="1">
    <source>
        <dbReference type="EMBL" id="KAH7444414.1"/>
    </source>
</evidence>
<accession>A0A8T2VEI2</accession>
<dbReference type="AlphaFoldDB" id="A0A8T2VEI2"/>
<keyword evidence="2" id="KW-1185">Reference proteome</keyword>
<reference evidence="1" key="1">
    <citation type="submission" date="2021-08" db="EMBL/GenBank/DDBJ databases">
        <title>WGS assembly of Ceratopteris richardii.</title>
        <authorList>
            <person name="Marchant D.B."/>
            <person name="Chen G."/>
            <person name="Jenkins J."/>
            <person name="Shu S."/>
            <person name="Leebens-Mack J."/>
            <person name="Grimwood J."/>
            <person name="Schmutz J."/>
            <person name="Soltis P."/>
            <person name="Soltis D."/>
            <person name="Chen Z.-H."/>
        </authorList>
    </citation>
    <scope>NUCLEOTIDE SEQUENCE</scope>
    <source>
        <strain evidence="1">Whitten #5841</strain>
        <tissue evidence="1">Leaf</tissue>
    </source>
</reference>
<evidence type="ECO:0000313" key="2">
    <source>
        <dbReference type="Proteomes" id="UP000825935"/>
    </source>
</evidence>
<dbReference type="Proteomes" id="UP000825935">
    <property type="component" value="Chromosome 2"/>
</dbReference>
<protein>
    <submittedName>
        <fullName evidence="1">Uncharacterized protein</fullName>
    </submittedName>
</protein>
<organism evidence="1 2">
    <name type="scientific">Ceratopteris richardii</name>
    <name type="common">Triangle waterfern</name>
    <dbReference type="NCBI Taxonomy" id="49495"/>
    <lineage>
        <taxon>Eukaryota</taxon>
        <taxon>Viridiplantae</taxon>
        <taxon>Streptophyta</taxon>
        <taxon>Embryophyta</taxon>
        <taxon>Tracheophyta</taxon>
        <taxon>Polypodiopsida</taxon>
        <taxon>Polypodiidae</taxon>
        <taxon>Polypodiales</taxon>
        <taxon>Pteridineae</taxon>
        <taxon>Pteridaceae</taxon>
        <taxon>Parkerioideae</taxon>
        <taxon>Ceratopteris</taxon>
    </lineage>
</organism>